<comment type="similarity">
    <text evidence="1">Belongs to the polysaccharide synthase family.</text>
</comment>
<evidence type="ECO:0000313" key="5">
    <source>
        <dbReference type="Proteomes" id="UP001424441"/>
    </source>
</evidence>
<keyword evidence="2" id="KW-0812">Transmembrane</keyword>
<protein>
    <submittedName>
        <fullName evidence="4">Nucleoside-diphosphate sugar epimerase/dehydratase</fullName>
    </submittedName>
</protein>
<keyword evidence="2" id="KW-1133">Transmembrane helix</keyword>
<dbReference type="EMBL" id="BAAADE010000001">
    <property type="protein sequence ID" value="GAA0591837.1"/>
    <property type="molecule type" value="Genomic_DNA"/>
</dbReference>
<organism evidence="4 5">
    <name type="scientific">Paenochrobactrum glaciei</name>
    <dbReference type="NCBI Taxonomy" id="486407"/>
    <lineage>
        <taxon>Bacteria</taxon>
        <taxon>Pseudomonadati</taxon>
        <taxon>Pseudomonadota</taxon>
        <taxon>Alphaproteobacteria</taxon>
        <taxon>Hyphomicrobiales</taxon>
        <taxon>Brucellaceae</taxon>
        <taxon>Paenochrobactrum</taxon>
    </lineage>
</organism>
<proteinExistence type="inferred from homology"/>
<evidence type="ECO:0000256" key="1">
    <source>
        <dbReference type="ARBA" id="ARBA00007430"/>
    </source>
</evidence>
<dbReference type="InterPro" id="IPR003869">
    <property type="entry name" value="Polysac_CapD-like"/>
</dbReference>
<dbReference type="Proteomes" id="UP001424441">
    <property type="component" value="Unassembled WGS sequence"/>
</dbReference>
<reference evidence="5" key="1">
    <citation type="journal article" date="2019" name="Int. J. Syst. Evol. Microbiol.">
        <title>The Global Catalogue of Microorganisms (GCM) 10K type strain sequencing project: providing services to taxonomists for standard genome sequencing and annotation.</title>
        <authorList>
            <consortium name="The Broad Institute Genomics Platform"/>
            <consortium name="The Broad Institute Genome Sequencing Center for Infectious Disease"/>
            <person name="Wu L."/>
            <person name="Ma J."/>
        </authorList>
    </citation>
    <scope>NUCLEOTIDE SEQUENCE [LARGE SCALE GENOMIC DNA]</scope>
    <source>
        <strain evidence="5">JCM 15115</strain>
    </source>
</reference>
<dbReference type="PANTHER" id="PTHR43318">
    <property type="entry name" value="UDP-N-ACETYLGLUCOSAMINE 4,6-DEHYDRATASE"/>
    <property type="match status" value="1"/>
</dbReference>
<dbReference type="Gene3D" id="3.40.50.720">
    <property type="entry name" value="NAD(P)-binding Rossmann-like Domain"/>
    <property type="match status" value="2"/>
</dbReference>
<sequence length="634" mass="70252">MSKNFTTLFTCIAQLERRTKQLILAITDCLLLLISAYLAFSLRLGFPFQPNQSQLLLMITVPFLALPVFIKYGLYRAIIRYLPERAIWSIFQACSAVALLWVTVIFLTELNGGRGAPRSVPLLYWLISTVLITSSRFSAKWILQHTTNSYKDFAKALIVGSGAPARQLATALRSHGQTRVYGFIDNNPAIIGMDIAGLRVYAPDRIPSLIENYGIDQVVISDPSLSAAERRQYANMLGRQAVKTRILPPIADLSAGKYLISALRNVEIDDLLGRSPVPPDQSLLSEVVQSKTIMVTGAGGSIGRELCRAIVNLSPKRLVLFEVSEFALYEAERHLQALNICEIIPVLGTVLDRAEVEKTIRDHGVNIVYHCAAYKHVPLVEKNPIIGVRNNVIGTVNVAQAAVSAKVERLVLISSDKAVRPTNIMGATKRWAELIIYQYGEIAQISNPKSSFYSVRFGNVLGSNGSVVPLFREQISRGGPVTLTHEKMTRYFMSIKEAAELIIQSGGVAQTGDTILLEMGEPIRIRELAENMILLAGLTIKDPKNPQGDIAIEVTGIRPGEKMFEELFYDPQLVQTTRHPKIMRSPRGQKANIDIYEALDRLNNALASNDHETLREVLFSIIPYDDCKDGVIIN</sequence>
<dbReference type="InterPro" id="IPR029063">
    <property type="entry name" value="SAM-dependent_MTases_sf"/>
</dbReference>
<keyword evidence="5" id="KW-1185">Reference proteome</keyword>
<gene>
    <name evidence="4" type="ORF">GCM10008943_03590</name>
</gene>
<evidence type="ECO:0000313" key="4">
    <source>
        <dbReference type="EMBL" id="GAA0591837.1"/>
    </source>
</evidence>
<dbReference type="CDD" id="cd05237">
    <property type="entry name" value="UDP_invert_4-6DH_SDR_e"/>
    <property type="match status" value="1"/>
</dbReference>
<keyword evidence="2" id="KW-0472">Membrane</keyword>
<dbReference type="InterPro" id="IPR036291">
    <property type="entry name" value="NAD(P)-bd_dom_sf"/>
</dbReference>
<dbReference type="PANTHER" id="PTHR43318:SF1">
    <property type="entry name" value="POLYSACCHARIDE BIOSYNTHESIS PROTEIN EPSC-RELATED"/>
    <property type="match status" value="1"/>
</dbReference>
<name>A0ABP3QIX6_9HYPH</name>
<feature type="transmembrane region" description="Helical" evidence="2">
    <location>
        <begin position="21"/>
        <end position="42"/>
    </location>
</feature>
<feature type="domain" description="Polysaccharide biosynthesis protein CapD-like" evidence="3">
    <location>
        <begin position="293"/>
        <end position="585"/>
    </location>
</feature>
<feature type="transmembrane region" description="Helical" evidence="2">
    <location>
        <begin position="54"/>
        <end position="74"/>
    </location>
</feature>
<accession>A0ABP3QIX6</accession>
<comment type="caution">
    <text evidence="4">The sequence shown here is derived from an EMBL/GenBank/DDBJ whole genome shotgun (WGS) entry which is preliminary data.</text>
</comment>
<feature type="transmembrane region" description="Helical" evidence="2">
    <location>
        <begin position="86"/>
        <end position="107"/>
    </location>
</feature>
<dbReference type="Pfam" id="PF02719">
    <property type="entry name" value="Polysacc_synt_2"/>
    <property type="match status" value="1"/>
</dbReference>
<dbReference type="InterPro" id="IPR051203">
    <property type="entry name" value="Polysaccharide_Synthase-Rel"/>
</dbReference>
<dbReference type="SUPFAM" id="SSF53335">
    <property type="entry name" value="S-adenosyl-L-methionine-dependent methyltransferases"/>
    <property type="match status" value="1"/>
</dbReference>
<dbReference type="SUPFAM" id="SSF51735">
    <property type="entry name" value="NAD(P)-binding Rossmann-fold domains"/>
    <property type="match status" value="1"/>
</dbReference>
<evidence type="ECO:0000256" key="2">
    <source>
        <dbReference type="SAM" id="Phobius"/>
    </source>
</evidence>
<evidence type="ECO:0000259" key="3">
    <source>
        <dbReference type="Pfam" id="PF02719"/>
    </source>
</evidence>